<name>A0A7W4ZC38_9GAMM</name>
<proteinExistence type="predicted"/>
<evidence type="ECO:0000313" key="2">
    <source>
        <dbReference type="Proteomes" id="UP000535937"/>
    </source>
</evidence>
<sequence length="72" mass="8286">MLEIRRLLLTEFALQDVEDFFPFYSHPNVVRYTVRKALTSLAEAHDLLQAAVRKESLTEVHLDLYATASNHA</sequence>
<dbReference type="AlphaFoldDB" id="A0A7W4ZC38"/>
<comment type="caution">
    <text evidence="1">The sequence shown here is derived from an EMBL/GenBank/DDBJ whole genome shotgun (WGS) entry which is preliminary data.</text>
</comment>
<dbReference type="Gene3D" id="3.40.630.30">
    <property type="match status" value="1"/>
</dbReference>
<dbReference type="RefSeq" id="WP_183462917.1">
    <property type="nucleotide sequence ID" value="NZ_JACHWZ010000023.1"/>
</dbReference>
<accession>A0A7W4ZC38</accession>
<protein>
    <submittedName>
        <fullName evidence="1">Glycine betaine/choline ABC-type transport system substrate-binding protein</fullName>
    </submittedName>
</protein>
<organism evidence="1 2">
    <name type="scientific">Microbulbifer rhizosphaerae</name>
    <dbReference type="NCBI Taxonomy" id="1562603"/>
    <lineage>
        <taxon>Bacteria</taxon>
        <taxon>Pseudomonadati</taxon>
        <taxon>Pseudomonadota</taxon>
        <taxon>Gammaproteobacteria</taxon>
        <taxon>Cellvibrionales</taxon>
        <taxon>Microbulbiferaceae</taxon>
        <taxon>Microbulbifer</taxon>
    </lineage>
</organism>
<keyword evidence="2" id="KW-1185">Reference proteome</keyword>
<dbReference type="EMBL" id="JACHWZ010000023">
    <property type="protein sequence ID" value="MBB3063059.1"/>
    <property type="molecule type" value="Genomic_DNA"/>
</dbReference>
<gene>
    <name evidence="1" type="ORF">FHS09_003911</name>
</gene>
<evidence type="ECO:0000313" key="1">
    <source>
        <dbReference type="EMBL" id="MBB3063059.1"/>
    </source>
</evidence>
<dbReference type="Proteomes" id="UP000535937">
    <property type="component" value="Unassembled WGS sequence"/>
</dbReference>
<reference evidence="1 2" key="1">
    <citation type="submission" date="2020-08" db="EMBL/GenBank/DDBJ databases">
        <title>Genomic Encyclopedia of Type Strains, Phase III (KMG-III): the genomes of soil and plant-associated and newly described type strains.</title>
        <authorList>
            <person name="Whitman W."/>
        </authorList>
    </citation>
    <scope>NUCLEOTIDE SEQUENCE [LARGE SCALE GENOMIC DNA]</scope>
    <source>
        <strain evidence="1 2">CECT 8799</strain>
    </source>
</reference>